<dbReference type="KEGG" id="mpul:BLA55_03170"/>
<dbReference type="AlphaFoldDB" id="A0A1L4FSR1"/>
<feature type="coiled-coil region" evidence="1">
    <location>
        <begin position="703"/>
        <end position="740"/>
    </location>
</feature>
<dbReference type="STRING" id="48003.BLA55_03170"/>
<keyword evidence="1" id="KW-0175">Coiled coil</keyword>
<name>A0A1L4FSR1_9BACT</name>
<dbReference type="EMBL" id="CP017813">
    <property type="protein sequence ID" value="APJ38636.1"/>
    <property type="molecule type" value="Genomic_DNA"/>
</dbReference>
<keyword evidence="2" id="KW-0812">Transmembrane</keyword>
<sequence>MSKKYKNVALAIASATPVASMLVATSASTTAEITESRLIWLVDSQPNLDDTAKQAWKDYFTSLKSSNAYINSNLFEFLEKKVLVSNDIYEFKHLHETDKMTLFNKLKDITNVTSDDSKIYSAKHLLRFIASASGNSLAKFIDRIRSKNLPKSDVLINENLLKIDFNTNDEESSRKVSTALRIINEKIYAVEQIRNNSIYDPTSTSNENRFINLNIRGEIRQKNSEKDILLNHILTIPNNLQYEEFAGFWTTEISRLKLASYINDQLDNLSNPDVRDKFPEISQYNWYTLDDAKNFVKNTSLTSENRYSFAEKVRAVHYYIEKMLWLADLKNYANNEVKEQWLATPDASKKGYIEADSIFWLSQTMMKYDTDETMRNEFYDVINMNFTKAQSTFDTILFVNHLKHSLEKKSQNLDEQAQNSNAKTIKEIQDKMINSLYSTPDQFSDGTSLFEKVNVYNNVLFGIRELLYLDNVSPEMTLDFFKEMSEIYTDSENLKDPENVKSNLSRKISEIIKSSKLANETNGEIAPEQADLVGKWAVFELINSASFLSDQERSDFISQLNNLVYPYVDHQDPQQIQTQVLVLFNRIKQTGLIKELNLSATQKATLTSLLTNLAVDDLVKSQKLQQILEVLKSTLYDAKNSVATQDMVKDLLIKDSILNEDHLDNLIHKVNAIVVLMQNDGLSKQDKNAILELINQVDLTLNIVEYKVKLDELLNQVNTLKKAQQNLANFIDEVKNLLNVKDFNGDLSNLDSDSQKIDALKVAAQAVLNLANKASVAGTTVKQYSDAKVALQNAVQALEFNNFKINIEKEINDLKLLSPKEKGYFIDELTSIDPTVKTKLFELLTNANNLESAKEALVNNAPNNSLSADQIQELLKKLSWFSEENIYKKSVAQLANIQSINQAVVTFKSKTWDADQNAINELKKAISNTDKLTYPNSSSDSVLERIIDNLNAQLTKELEIANAEISLVEGIVNADDAQYWSAYKVLNSFDQADQSFKEKLVETNFFSLVKQDLSKLSGEDIRKLESVQKNDASEILYSAYQSKIATLKEKRTQFSTSGPSSKTQAVKIALSTAIPSVLLIILTAGLWYFLVKKRNNK</sequence>
<dbReference type="Proteomes" id="UP000184322">
    <property type="component" value="Chromosome"/>
</dbReference>
<reference evidence="4" key="1">
    <citation type="submission" date="2016-10" db="EMBL/GenBank/DDBJ databases">
        <authorList>
            <person name="Beylefeld A."/>
            <person name="Abolnik C."/>
        </authorList>
    </citation>
    <scope>NUCLEOTIDE SEQUENCE [LARGE SCALE GENOMIC DNA]</scope>
    <source>
        <strain evidence="4">B359_6</strain>
    </source>
</reference>
<keyword evidence="2" id="KW-1133">Transmembrane helix</keyword>
<protein>
    <submittedName>
        <fullName evidence="3">Uncharacterized protein</fullName>
    </submittedName>
</protein>
<feature type="transmembrane region" description="Helical" evidence="2">
    <location>
        <begin position="1068"/>
        <end position="1091"/>
    </location>
</feature>
<proteinExistence type="predicted"/>
<keyword evidence="4" id="KW-1185">Reference proteome</keyword>
<dbReference type="RefSeq" id="WP_073372640.1">
    <property type="nucleotide sequence ID" value="NZ_CP017813.1"/>
</dbReference>
<evidence type="ECO:0000256" key="2">
    <source>
        <dbReference type="SAM" id="Phobius"/>
    </source>
</evidence>
<evidence type="ECO:0000256" key="1">
    <source>
        <dbReference type="SAM" id="Coils"/>
    </source>
</evidence>
<evidence type="ECO:0000313" key="4">
    <source>
        <dbReference type="Proteomes" id="UP000184322"/>
    </source>
</evidence>
<accession>A0A1L4FSR1</accession>
<keyword evidence="2" id="KW-0472">Membrane</keyword>
<evidence type="ECO:0000313" key="3">
    <source>
        <dbReference type="EMBL" id="APJ38636.1"/>
    </source>
</evidence>
<organism evidence="3 4">
    <name type="scientific">Mycoplasmopsis pullorum</name>
    <dbReference type="NCBI Taxonomy" id="48003"/>
    <lineage>
        <taxon>Bacteria</taxon>
        <taxon>Bacillati</taxon>
        <taxon>Mycoplasmatota</taxon>
        <taxon>Mycoplasmoidales</taxon>
        <taxon>Metamycoplasmataceae</taxon>
        <taxon>Mycoplasmopsis</taxon>
    </lineage>
</organism>
<gene>
    <name evidence="3" type="ORF">BLA55_03170</name>
</gene>